<protein>
    <submittedName>
        <fullName evidence="4">SPOSA6832_02918-mRNA-1:cds</fullName>
    </submittedName>
</protein>
<feature type="domain" description="Alpha/beta hydrolase fold-3" evidence="3">
    <location>
        <begin position="142"/>
        <end position="339"/>
    </location>
</feature>
<reference evidence="5" key="1">
    <citation type="submission" date="2015-02" db="EMBL/GenBank/DDBJ databases">
        <authorList>
            <person name="Gon?alves P."/>
        </authorList>
    </citation>
    <scope>NUCLEOTIDE SEQUENCE [LARGE SCALE GENOMIC DNA]</scope>
</reference>
<dbReference type="InterPro" id="IPR013094">
    <property type="entry name" value="AB_hydrolase_3"/>
</dbReference>
<dbReference type="Gene3D" id="3.40.50.1820">
    <property type="entry name" value="alpha/beta hydrolase"/>
    <property type="match status" value="1"/>
</dbReference>
<dbReference type="PANTHER" id="PTHR48081">
    <property type="entry name" value="AB HYDROLASE SUPERFAMILY PROTEIN C4A8.06C"/>
    <property type="match status" value="1"/>
</dbReference>
<dbReference type="GO" id="GO:0016787">
    <property type="term" value="F:hydrolase activity"/>
    <property type="evidence" value="ECO:0007669"/>
    <property type="project" value="UniProtKB-KW"/>
</dbReference>
<dbReference type="Proteomes" id="UP000243876">
    <property type="component" value="Unassembled WGS sequence"/>
</dbReference>
<proteinExistence type="predicted"/>
<name>A0A0D6ENB7_SPOSA</name>
<dbReference type="EMBL" id="CENE01000012">
    <property type="protein sequence ID" value="CEQ41213.1"/>
    <property type="molecule type" value="Genomic_DNA"/>
</dbReference>
<dbReference type="OrthoDB" id="2152029at2759"/>
<evidence type="ECO:0000256" key="2">
    <source>
        <dbReference type="SAM" id="Phobius"/>
    </source>
</evidence>
<keyword evidence="2" id="KW-0812">Transmembrane</keyword>
<keyword evidence="1" id="KW-0378">Hydrolase</keyword>
<keyword evidence="2" id="KW-1133">Transmembrane helix</keyword>
<dbReference type="SUPFAM" id="SSF53474">
    <property type="entry name" value="alpha/beta-Hydrolases"/>
    <property type="match status" value="1"/>
</dbReference>
<dbReference type="PANTHER" id="PTHR48081:SF31">
    <property type="entry name" value="STERYL ACETYL HYDROLASE MUG81-RELATED"/>
    <property type="match status" value="1"/>
</dbReference>
<dbReference type="Pfam" id="PF07859">
    <property type="entry name" value="Abhydrolase_3"/>
    <property type="match status" value="1"/>
</dbReference>
<dbReference type="InterPro" id="IPR029058">
    <property type="entry name" value="AB_hydrolase_fold"/>
</dbReference>
<evidence type="ECO:0000313" key="4">
    <source>
        <dbReference type="EMBL" id="CEQ41213.1"/>
    </source>
</evidence>
<feature type="non-terminal residue" evidence="4">
    <location>
        <position position="1"/>
    </location>
</feature>
<gene>
    <name evidence="4" type="primary">SPOSA6832_02918</name>
</gene>
<dbReference type="InterPro" id="IPR050300">
    <property type="entry name" value="GDXG_lipolytic_enzyme"/>
</dbReference>
<organism evidence="4 5">
    <name type="scientific">Sporidiobolus salmonicolor</name>
    <name type="common">Yeast-like fungus</name>
    <name type="synonym">Sporobolomyces salmonicolor</name>
    <dbReference type="NCBI Taxonomy" id="5005"/>
    <lineage>
        <taxon>Eukaryota</taxon>
        <taxon>Fungi</taxon>
        <taxon>Dikarya</taxon>
        <taxon>Basidiomycota</taxon>
        <taxon>Pucciniomycotina</taxon>
        <taxon>Microbotryomycetes</taxon>
        <taxon>Sporidiobolales</taxon>
        <taxon>Sporidiobolaceae</taxon>
        <taxon>Sporobolomyces</taxon>
    </lineage>
</organism>
<sequence length="503" mass="55865">MAASKITLPLVRHVPDHRMTPFLWVQLLWTMIPQLLFFIPLQLLYHHVLFRWRSRVVQEIGRSALSDFFIRFGRCFFSRGMPAQQRVLYSRDASYRRVFSGPRFKGFEEWAGELIEVNGTRGRWLAPPGTDRKDDKVVIYNLHGGGFTRVTTFFEHPISDTGAGCQDFLLQVLKKLNLEFDIQASAFSLDYHLAPEYIYPSQLIETLAGYHYLVQTLGISEKRICLMGDSAGGNLAAGFLLHLARPAREITVPAALGKTPGRPGQAIGGLISHPPRAERSQAALLISPFVALISRSRSTALHGPFDLFDCSLPYRLSSDYVGALPLPSAPFRTPSLNPLTCWIGAAGRMPPRNLLEGEPASEEIQQWRETKGAEAYASPYANPSMCKDDAWWSEACPPEGKTLVSWGGKEIFADDCEAFYHTLAKAGVAPTKLYKQYGVHNFVLFDWPVLLRAPYSPDVGLGPGASLQNIPNSHRTHTPGPAGKLTYALEATLAVLERLAADE</sequence>
<evidence type="ECO:0000256" key="1">
    <source>
        <dbReference type="ARBA" id="ARBA00022801"/>
    </source>
</evidence>
<accession>A0A0D6ENB7</accession>
<keyword evidence="2" id="KW-0472">Membrane</keyword>
<keyword evidence="5" id="KW-1185">Reference proteome</keyword>
<evidence type="ECO:0000259" key="3">
    <source>
        <dbReference type="Pfam" id="PF07859"/>
    </source>
</evidence>
<evidence type="ECO:0000313" key="5">
    <source>
        <dbReference type="Proteomes" id="UP000243876"/>
    </source>
</evidence>
<feature type="transmembrane region" description="Helical" evidence="2">
    <location>
        <begin position="22"/>
        <end position="45"/>
    </location>
</feature>
<dbReference type="AlphaFoldDB" id="A0A0D6ENB7"/>